<name>A0A2I0J0J4_PUNGR</name>
<organism evidence="1 2">
    <name type="scientific">Punica granatum</name>
    <name type="common">Pomegranate</name>
    <dbReference type="NCBI Taxonomy" id="22663"/>
    <lineage>
        <taxon>Eukaryota</taxon>
        <taxon>Viridiplantae</taxon>
        <taxon>Streptophyta</taxon>
        <taxon>Embryophyta</taxon>
        <taxon>Tracheophyta</taxon>
        <taxon>Spermatophyta</taxon>
        <taxon>Magnoliopsida</taxon>
        <taxon>eudicotyledons</taxon>
        <taxon>Gunneridae</taxon>
        <taxon>Pentapetalae</taxon>
        <taxon>rosids</taxon>
        <taxon>malvids</taxon>
        <taxon>Myrtales</taxon>
        <taxon>Lythraceae</taxon>
        <taxon>Punica</taxon>
    </lineage>
</organism>
<sequence length="134" mass="14557">MHVKWCGYTGYSEGFPTYKTRQKREGKRGQKGAEGWTMLVIGEEGGVERWLGCEALRRCGLGPLARDSPIHGKGVIASGSPAQICGSPIGLKKGSQDVWVSTEGTFGIMRMSSLRIVDRGEKRILTSLILTCSP</sequence>
<protein>
    <submittedName>
        <fullName evidence="1">Uncharacterized protein</fullName>
    </submittedName>
</protein>
<evidence type="ECO:0000313" key="2">
    <source>
        <dbReference type="Proteomes" id="UP000233551"/>
    </source>
</evidence>
<dbReference type="EMBL" id="PGOL01002213">
    <property type="protein sequence ID" value="PKI49742.1"/>
    <property type="molecule type" value="Genomic_DNA"/>
</dbReference>
<accession>A0A2I0J0J4</accession>
<keyword evidence="2" id="KW-1185">Reference proteome</keyword>
<evidence type="ECO:0000313" key="1">
    <source>
        <dbReference type="EMBL" id="PKI49742.1"/>
    </source>
</evidence>
<proteinExistence type="predicted"/>
<gene>
    <name evidence="1" type="ORF">CRG98_029890</name>
</gene>
<reference evidence="1 2" key="1">
    <citation type="submission" date="2017-11" db="EMBL/GenBank/DDBJ databases">
        <title>De-novo sequencing of pomegranate (Punica granatum L.) genome.</title>
        <authorList>
            <person name="Akparov Z."/>
            <person name="Amiraslanov A."/>
            <person name="Hajiyeva S."/>
            <person name="Abbasov M."/>
            <person name="Kaur K."/>
            <person name="Hamwieh A."/>
            <person name="Solovyev V."/>
            <person name="Salamov A."/>
            <person name="Braich B."/>
            <person name="Kosarev P."/>
            <person name="Mahmoud A."/>
            <person name="Hajiyev E."/>
            <person name="Babayeva S."/>
            <person name="Izzatullayeva V."/>
            <person name="Mammadov A."/>
            <person name="Mammadov A."/>
            <person name="Sharifova S."/>
            <person name="Ojaghi J."/>
            <person name="Eynullazada K."/>
            <person name="Bayramov B."/>
            <person name="Abdulazimova A."/>
            <person name="Shahmuradov I."/>
        </authorList>
    </citation>
    <scope>NUCLEOTIDE SEQUENCE [LARGE SCALE GENOMIC DNA]</scope>
    <source>
        <strain evidence="2">cv. AG2017</strain>
        <tissue evidence="1">Leaf</tissue>
    </source>
</reference>
<dbReference type="AlphaFoldDB" id="A0A2I0J0J4"/>
<comment type="caution">
    <text evidence="1">The sequence shown here is derived from an EMBL/GenBank/DDBJ whole genome shotgun (WGS) entry which is preliminary data.</text>
</comment>
<dbReference type="Proteomes" id="UP000233551">
    <property type="component" value="Unassembled WGS sequence"/>
</dbReference>